<dbReference type="EMBL" id="CP092876">
    <property type="protein sequence ID" value="UYV76511.1"/>
    <property type="molecule type" value="Genomic_DNA"/>
</dbReference>
<gene>
    <name evidence="1" type="ORF">LAZ67_14000872</name>
</gene>
<evidence type="ECO:0008006" key="3">
    <source>
        <dbReference type="Google" id="ProtNLM"/>
    </source>
</evidence>
<reference evidence="1 2" key="1">
    <citation type="submission" date="2022-01" db="EMBL/GenBank/DDBJ databases">
        <title>A chromosomal length assembly of Cordylochernes scorpioides.</title>
        <authorList>
            <person name="Zeh D."/>
            <person name="Zeh J."/>
        </authorList>
    </citation>
    <scope>NUCLEOTIDE SEQUENCE [LARGE SCALE GENOMIC DNA]</scope>
    <source>
        <strain evidence="1">IN4F17</strain>
        <tissue evidence="1">Whole Body</tissue>
    </source>
</reference>
<name>A0ABY6L5R8_9ARAC</name>
<sequence>MKRIISPEEHKSFLPDTATESYIYGLPKLHKLGIPLRPIVAHFLSPMAPVSKFISSFLLSLLKGTPSLTSITSTSSFIDDVYGTPPCTNLVMVSFDVVSLYPSLPHDLIVDSLRSFLADSYVDYHTSSKIIELTHLCLQSSVCSFNSQFFSTDKRVPNGEPSILSCCRDCYAVYRYADHFRFSIRYSPLA</sequence>
<dbReference type="PANTHER" id="PTHR21301">
    <property type="entry name" value="REVERSE TRANSCRIPTASE"/>
    <property type="match status" value="1"/>
</dbReference>
<evidence type="ECO:0000313" key="2">
    <source>
        <dbReference type="Proteomes" id="UP001235939"/>
    </source>
</evidence>
<organism evidence="1 2">
    <name type="scientific">Cordylochernes scorpioides</name>
    <dbReference type="NCBI Taxonomy" id="51811"/>
    <lineage>
        <taxon>Eukaryota</taxon>
        <taxon>Metazoa</taxon>
        <taxon>Ecdysozoa</taxon>
        <taxon>Arthropoda</taxon>
        <taxon>Chelicerata</taxon>
        <taxon>Arachnida</taxon>
        <taxon>Pseudoscorpiones</taxon>
        <taxon>Cheliferoidea</taxon>
        <taxon>Chernetidae</taxon>
        <taxon>Cordylochernes</taxon>
    </lineage>
</organism>
<proteinExistence type="predicted"/>
<dbReference type="Proteomes" id="UP001235939">
    <property type="component" value="Chromosome 14"/>
</dbReference>
<dbReference type="PANTHER" id="PTHR21301:SF10">
    <property type="entry name" value="REVERSE TRANSCRIPTASE DOMAIN-CONTAINING PROTEIN"/>
    <property type="match status" value="1"/>
</dbReference>
<protein>
    <recommendedName>
        <fullName evidence="3">Reverse transcriptase domain-containing protein</fullName>
    </recommendedName>
</protein>
<keyword evidence="2" id="KW-1185">Reference proteome</keyword>
<evidence type="ECO:0000313" key="1">
    <source>
        <dbReference type="EMBL" id="UYV76511.1"/>
    </source>
</evidence>
<accession>A0ABY6L5R8</accession>